<protein>
    <submittedName>
        <fullName evidence="1">Uncharacterized protein</fullName>
    </submittedName>
</protein>
<evidence type="ECO:0000313" key="2">
    <source>
        <dbReference type="Proteomes" id="UP000008550"/>
    </source>
</evidence>
<keyword evidence="2" id="KW-1185">Reference proteome</keyword>
<gene>
    <name evidence="1" type="ORF">HM1_2678</name>
</gene>
<dbReference type="KEGG" id="hmo:HM1_2678"/>
<dbReference type="AlphaFoldDB" id="B0TBJ4"/>
<reference evidence="1 2" key="1">
    <citation type="journal article" date="2008" name="J. Bacteriol.">
        <title>The genome of Heliobacterium modesticaldum, a phototrophic representative of the Firmicutes containing the simplest photosynthetic apparatus.</title>
        <authorList>
            <person name="Sattley W.M."/>
            <person name="Madigan M.T."/>
            <person name="Swingley W.D."/>
            <person name="Cheung P.C."/>
            <person name="Clocksin K.M."/>
            <person name="Conrad A.L."/>
            <person name="Dejesa L.C."/>
            <person name="Honchak B.M."/>
            <person name="Jung D.O."/>
            <person name="Karbach L.E."/>
            <person name="Kurdoglu A."/>
            <person name="Lahiri S."/>
            <person name="Mastrian S.D."/>
            <person name="Page L.E."/>
            <person name="Taylor H.L."/>
            <person name="Wang Z.T."/>
            <person name="Raymond J."/>
            <person name="Chen M."/>
            <person name="Blankenship R.E."/>
            <person name="Touchman J.W."/>
        </authorList>
    </citation>
    <scope>NUCLEOTIDE SEQUENCE [LARGE SCALE GENOMIC DNA]</scope>
    <source>
        <strain evidence="2">ATCC 51547 / Ice1</strain>
    </source>
</reference>
<organism evidence="1 2">
    <name type="scientific">Heliobacterium modesticaldum (strain ATCC 51547 / Ice1)</name>
    <dbReference type="NCBI Taxonomy" id="498761"/>
    <lineage>
        <taxon>Bacteria</taxon>
        <taxon>Bacillati</taxon>
        <taxon>Bacillota</taxon>
        <taxon>Clostridia</taxon>
        <taxon>Eubacteriales</taxon>
        <taxon>Heliobacteriaceae</taxon>
        <taxon>Heliomicrobium</taxon>
    </lineage>
</organism>
<proteinExistence type="predicted"/>
<dbReference type="HOGENOM" id="CLU_2752261_0_0_9"/>
<dbReference type="STRING" id="498761.HM1_2678"/>
<sequence length="70" mass="7753">MDSSQKNIDRFFIPVFLEKRKTFPPVMGRKGSFRVTTQVAAPGDFSMLLNLPGALPGRAGSRCLKNNLRA</sequence>
<dbReference type="Proteomes" id="UP000008550">
    <property type="component" value="Chromosome"/>
</dbReference>
<dbReference type="EMBL" id="CP000930">
    <property type="protein sequence ID" value="ABZ85207.1"/>
    <property type="molecule type" value="Genomic_DNA"/>
</dbReference>
<name>B0TBJ4_HELMI</name>
<evidence type="ECO:0000313" key="1">
    <source>
        <dbReference type="EMBL" id="ABZ85207.1"/>
    </source>
</evidence>
<accession>B0TBJ4</accession>